<dbReference type="PROSITE" id="PS50937">
    <property type="entry name" value="HTH_MERR_2"/>
    <property type="match status" value="1"/>
</dbReference>
<dbReference type="GeneID" id="93210342"/>
<dbReference type="Gene3D" id="1.10.1660.10">
    <property type="match status" value="1"/>
</dbReference>
<dbReference type="eggNOG" id="COG0789">
    <property type="taxonomic scope" value="Bacteria"/>
</dbReference>
<gene>
    <name evidence="3" type="ORF">HMPREF0091_10741</name>
</gene>
<evidence type="ECO:0000256" key="1">
    <source>
        <dbReference type="ARBA" id="ARBA00023125"/>
    </source>
</evidence>
<dbReference type="GO" id="GO:0003677">
    <property type="term" value="F:DNA binding"/>
    <property type="evidence" value="ECO:0007669"/>
    <property type="project" value="UniProtKB-KW"/>
</dbReference>
<evidence type="ECO:0000259" key="2">
    <source>
        <dbReference type="PROSITE" id="PS50937"/>
    </source>
</evidence>
<protein>
    <submittedName>
        <fullName evidence="3">Transcriptional regulator, MerR family</fullName>
    </submittedName>
</protein>
<dbReference type="InterPro" id="IPR000551">
    <property type="entry name" value="MerR-type_HTH_dom"/>
</dbReference>
<organism evidence="3 4">
    <name type="scientific">Fannyhessea vaginae DSM 15829</name>
    <dbReference type="NCBI Taxonomy" id="525256"/>
    <lineage>
        <taxon>Bacteria</taxon>
        <taxon>Bacillati</taxon>
        <taxon>Actinomycetota</taxon>
        <taxon>Coriobacteriia</taxon>
        <taxon>Coriobacteriales</taxon>
        <taxon>Atopobiaceae</taxon>
        <taxon>Fannyhessea</taxon>
    </lineage>
</organism>
<feature type="domain" description="HTH merR-type" evidence="2">
    <location>
        <begin position="22"/>
        <end position="80"/>
    </location>
</feature>
<dbReference type="PANTHER" id="PTHR30204">
    <property type="entry name" value="REDOX-CYCLING DRUG-SENSING TRANSCRIPTIONAL ACTIVATOR SOXR"/>
    <property type="match status" value="1"/>
</dbReference>
<accession>F1T528</accession>
<dbReference type="Pfam" id="PF13411">
    <property type="entry name" value="MerR_1"/>
    <property type="match status" value="1"/>
</dbReference>
<sequence length="243" mass="27861">MSDTACLTIGKVVAHLKDRYPDISISKIRYLENEGLLDPARTKTGYRVYSSYDIKRLEDILYLQKHKFMPLSVIKEKLQRTQELQTRGTDVTALEDEQILTPSHRLYPLDRIPQVIGVSISFTRQLVDAGLIHFKRSPHGRDLVDSRDFDLIKTCDELTHYSIGPKNLRQYVIAANRESALFEHALVIFATKAGGVDVQQTKQNRERFDKVFNKILSLTGSIRNQLIRKAIQQTFNTKSDNQG</sequence>
<dbReference type="OrthoDB" id="3191171at2"/>
<dbReference type="InterPro" id="IPR047057">
    <property type="entry name" value="MerR_fam"/>
</dbReference>
<dbReference type="CDD" id="cd00592">
    <property type="entry name" value="HTH_MerR-like"/>
    <property type="match status" value="1"/>
</dbReference>
<dbReference type="PANTHER" id="PTHR30204:SF89">
    <property type="entry name" value="HTH MERR-TYPE DOMAIN-CONTAINING PROTEIN"/>
    <property type="match status" value="1"/>
</dbReference>
<dbReference type="SMART" id="SM00422">
    <property type="entry name" value="HTH_MERR"/>
    <property type="match status" value="1"/>
</dbReference>
<keyword evidence="4" id="KW-1185">Reference proteome</keyword>
<dbReference type="SUPFAM" id="SSF46955">
    <property type="entry name" value="Putative DNA-binding domain"/>
    <property type="match status" value="1"/>
</dbReference>
<reference evidence="3 4" key="1">
    <citation type="submission" date="2011-02" db="EMBL/GenBank/DDBJ databases">
        <authorList>
            <person name="Muzny D."/>
            <person name="Qin X."/>
            <person name="Buhay C."/>
            <person name="Dugan-Rocha S."/>
            <person name="Ding Y."/>
            <person name="Chen G."/>
            <person name="Hawes A."/>
            <person name="Holder M."/>
            <person name="Jhangiani S."/>
            <person name="Johnson A."/>
            <person name="Khan Z."/>
            <person name="Li Z."/>
            <person name="Liu W."/>
            <person name="Liu X."/>
            <person name="Perez L."/>
            <person name="Shen H."/>
            <person name="Wang Q."/>
            <person name="Watt J."/>
            <person name="Xi L."/>
            <person name="Xin Y."/>
            <person name="Zhou J."/>
            <person name="Deng J."/>
            <person name="Jiang H."/>
            <person name="Liu Y."/>
            <person name="Qu J."/>
            <person name="Song X.-Z."/>
            <person name="Zhang L."/>
            <person name="Villasana D."/>
            <person name="Johnson A."/>
            <person name="Liu J."/>
            <person name="Liyanage D."/>
            <person name="Lorensuhewa L."/>
            <person name="Robinson T."/>
            <person name="Song A."/>
            <person name="Song B.-B."/>
            <person name="Dinh H."/>
            <person name="Thornton R."/>
            <person name="Coyle M."/>
            <person name="Francisco L."/>
            <person name="Jackson L."/>
            <person name="Javaid M."/>
            <person name="Korchina V."/>
            <person name="Kovar C."/>
            <person name="Mata R."/>
            <person name="Mathew T."/>
            <person name="Ngo R."/>
            <person name="Nguyen L."/>
            <person name="Nguyen N."/>
            <person name="Okwuonu G."/>
            <person name="Ongeri F."/>
            <person name="Pham C."/>
            <person name="Simmons D."/>
            <person name="Wilczek-Boney K."/>
            <person name="Hale W."/>
            <person name="Jakkamsetti A."/>
            <person name="Pham P."/>
            <person name="Ruth R."/>
            <person name="San Lucas F."/>
            <person name="Warren J."/>
            <person name="Zhang J."/>
            <person name="Zhao Z."/>
            <person name="Zhou C."/>
            <person name="Zhu D."/>
            <person name="Lee S."/>
            <person name="Bess C."/>
            <person name="Blankenburg K."/>
            <person name="Forbes L."/>
            <person name="Fu Q."/>
            <person name="Gubbala S."/>
            <person name="Hirani K."/>
            <person name="Jayaseelan J.C."/>
            <person name="Lara F."/>
            <person name="Munidasa M."/>
            <person name="Palculict T."/>
            <person name="Patil S."/>
            <person name="Pu L.-L."/>
            <person name="Saada N."/>
            <person name="Tang L."/>
            <person name="Weissenberger G."/>
            <person name="Zhu Y."/>
            <person name="Hemphill L."/>
            <person name="Shang Y."/>
            <person name="Youmans B."/>
            <person name="Ayvaz T."/>
            <person name="Ross M."/>
            <person name="Santibanez J."/>
            <person name="Aqrawi P."/>
            <person name="Gross S."/>
            <person name="Joshi V."/>
            <person name="Fowler G."/>
            <person name="Nazareth L."/>
            <person name="Reid J."/>
            <person name="Worley K."/>
            <person name="Petrosino J."/>
            <person name="Highlander S."/>
            <person name="Gibbs R."/>
        </authorList>
    </citation>
    <scope>NUCLEOTIDE SEQUENCE [LARGE SCALE GENOMIC DNA]</scope>
    <source>
        <strain evidence="3 4">DSM 15829</strain>
    </source>
</reference>
<dbReference type="GO" id="GO:0003700">
    <property type="term" value="F:DNA-binding transcription factor activity"/>
    <property type="evidence" value="ECO:0007669"/>
    <property type="project" value="InterPro"/>
</dbReference>
<proteinExistence type="predicted"/>
<evidence type="ECO:0000313" key="4">
    <source>
        <dbReference type="Proteomes" id="UP000005947"/>
    </source>
</evidence>
<keyword evidence="1" id="KW-0238">DNA-binding</keyword>
<dbReference type="Proteomes" id="UP000005947">
    <property type="component" value="Unassembled WGS sequence"/>
</dbReference>
<name>F1T528_9ACTN</name>
<comment type="caution">
    <text evidence="3">The sequence shown here is derived from an EMBL/GenBank/DDBJ whole genome shotgun (WGS) entry which is preliminary data.</text>
</comment>
<dbReference type="RefSeq" id="WP_006302923.1">
    <property type="nucleotide sequence ID" value="NZ_ACGK02000001.1"/>
</dbReference>
<dbReference type="AlphaFoldDB" id="F1T528"/>
<dbReference type="EMBL" id="ACGK02000001">
    <property type="protein sequence ID" value="EGF23794.1"/>
    <property type="molecule type" value="Genomic_DNA"/>
</dbReference>
<dbReference type="InterPro" id="IPR009061">
    <property type="entry name" value="DNA-bd_dom_put_sf"/>
</dbReference>
<evidence type="ECO:0000313" key="3">
    <source>
        <dbReference type="EMBL" id="EGF23794.1"/>
    </source>
</evidence>